<evidence type="ECO:0000256" key="7">
    <source>
        <dbReference type="RuleBase" id="RU362128"/>
    </source>
</evidence>
<evidence type="ECO:0000256" key="5">
    <source>
        <dbReference type="ARBA" id="ARBA00032061"/>
    </source>
</evidence>
<dbReference type="Pfam" id="PF04101">
    <property type="entry name" value="Glyco_tran_28_C"/>
    <property type="match status" value="1"/>
</dbReference>
<protein>
    <recommendedName>
        <fullName evidence="3 7">UDP-N-acetylglucosamine transferase subunit ALG13</fullName>
        <ecNumber evidence="2 7">2.4.1.141</ecNumber>
    </recommendedName>
    <alternativeName>
        <fullName evidence="5 7">Asparagine-linked glycosylation protein 13</fullName>
    </alternativeName>
</protein>
<keyword evidence="7" id="KW-0256">Endoplasmic reticulum</keyword>
<dbReference type="EMBL" id="JAGHQL010000056">
    <property type="protein sequence ID" value="KAH0542345.1"/>
    <property type="molecule type" value="Genomic_DNA"/>
</dbReference>
<keyword evidence="10" id="KW-1185">Reference proteome</keyword>
<gene>
    <name evidence="7" type="primary">ALG13</name>
    <name evidence="9" type="ORF">FGG08_003282</name>
</gene>
<keyword evidence="7" id="KW-0328">Glycosyltransferase</keyword>
<name>A0A9P8I4Q5_9PEZI</name>
<accession>A0A9P8I4Q5</accession>
<evidence type="ECO:0000256" key="1">
    <source>
        <dbReference type="ARBA" id="ARBA00011198"/>
    </source>
</evidence>
<comment type="similarity">
    <text evidence="7">Belongs to the glycosyltransferase 28 family.</text>
</comment>
<dbReference type="InterPro" id="IPR052474">
    <property type="entry name" value="UDP-GlcNAc_transferase"/>
</dbReference>
<dbReference type="PANTHER" id="PTHR47043">
    <property type="entry name" value="UDP-N-ACETYLGLUCOSAMINE TRANSFERASE SUBUNIT ALG13"/>
    <property type="match status" value="1"/>
</dbReference>
<comment type="subunit">
    <text evidence="1 7">Heterodimer with ALG14 to form a functional enzyme.</text>
</comment>
<evidence type="ECO:0000313" key="10">
    <source>
        <dbReference type="Proteomes" id="UP000698800"/>
    </source>
</evidence>
<proteinExistence type="inferred from homology"/>
<evidence type="ECO:0000313" key="9">
    <source>
        <dbReference type="EMBL" id="KAH0542345.1"/>
    </source>
</evidence>
<dbReference type="EC" id="2.4.1.141" evidence="2 7"/>
<evidence type="ECO:0000256" key="6">
    <source>
        <dbReference type="ARBA" id="ARBA00048184"/>
    </source>
</evidence>
<evidence type="ECO:0000256" key="3">
    <source>
        <dbReference type="ARBA" id="ARBA00017468"/>
    </source>
</evidence>
<dbReference type="OrthoDB" id="20273at2759"/>
<organism evidence="9 10">
    <name type="scientific">Glutinoglossum americanum</name>
    <dbReference type="NCBI Taxonomy" id="1670608"/>
    <lineage>
        <taxon>Eukaryota</taxon>
        <taxon>Fungi</taxon>
        <taxon>Dikarya</taxon>
        <taxon>Ascomycota</taxon>
        <taxon>Pezizomycotina</taxon>
        <taxon>Geoglossomycetes</taxon>
        <taxon>Geoglossales</taxon>
        <taxon>Geoglossaceae</taxon>
        <taxon>Glutinoglossum</taxon>
    </lineage>
</organism>
<reference evidence="9" key="1">
    <citation type="submission" date="2021-03" db="EMBL/GenBank/DDBJ databases">
        <title>Comparative genomics and phylogenomic investigation of the class Geoglossomycetes provide insights into ecological specialization and systematics.</title>
        <authorList>
            <person name="Melie T."/>
            <person name="Pirro S."/>
            <person name="Miller A.N."/>
            <person name="Quandt A."/>
        </authorList>
    </citation>
    <scope>NUCLEOTIDE SEQUENCE</scope>
    <source>
        <strain evidence="9">GBOQ0MN5Z8</strain>
    </source>
</reference>
<dbReference type="GO" id="GO:0006488">
    <property type="term" value="P:dolichol-linked oligosaccharide biosynthetic process"/>
    <property type="evidence" value="ECO:0007669"/>
    <property type="project" value="TreeGrafter"/>
</dbReference>
<dbReference type="InterPro" id="IPR007235">
    <property type="entry name" value="Glyco_trans_28_C"/>
</dbReference>
<keyword evidence="7" id="KW-0808">Transferase</keyword>
<dbReference type="AlphaFoldDB" id="A0A9P8I4Q5"/>
<comment type="subcellular location">
    <subcellularLocation>
        <location evidence="7">Endoplasmic reticulum</location>
    </subcellularLocation>
</comment>
<dbReference type="GO" id="GO:0043541">
    <property type="term" value="C:UDP-N-acetylglucosamine transferase complex"/>
    <property type="evidence" value="ECO:0007669"/>
    <property type="project" value="TreeGrafter"/>
</dbReference>
<comment type="catalytic activity">
    <reaction evidence="6">
        <text>an N-acetyl-alpha-D-glucosaminyl-diphospho-di-trans,poly-cis-dolichol + UDP-N-acetyl-alpha-D-glucosamine = an N,N'-diacetylchitobiosyl-diphospho-di-trans,poly-cis-dolichol + UDP + H(+)</text>
        <dbReference type="Rhea" id="RHEA:23380"/>
        <dbReference type="Rhea" id="RHEA-COMP:19507"/>
        <dbReference type="Rhea" id="RHEA-COMP:19510"/>
        <dbReference type="ChEBI" id="CHEBI:15378"/>
        <dbReference type="ChEBI" id="CHEBI:57269"/>
        <dbReference type="ChEBI" id="CHEBI:57705"/>
        <dbReference type="ChEBI" id="CHEBI:58223"/>
        <dbReference type="ChEBI" id="CHEBI:58427"/>
        <dbReference type="EC" id="2.4.1.141"/>
    </reaction>
</comment>
<evidence type="ECO:0000256" key="4">
    <source>
        <dbReference type="ARBA" id="ARBA00024804"/>
    </source>
</evidence>
<dbReference type="SUPFAM" id="SSF53756">
    <property type="entry name" value="UDP-Glycosyltransferase/glycogen phosphorylase"/>
    <property type="match status" value="1"/>
</dbReference>
<sequence>MIPPQTPRPRKLCFVTIGATASFNSLISTALDRPFLKALREAGYTDLRLQFGREGRAIFDDFIINNEDGSEERYGLNITGFEYNRKGLGQEMRGATAYKGGVEGVVVSHAGSGSILDALRLNIPIIVVPNPSLLDNHQVELAEELASQDYVVHGKIDDLPAAIADSEKLREKHKAWPPVNSGEDPSGRGLAGVMEYEMGFVD</sequence>
<dbReference type="GO" id="GO:0004577">
    <property type="term" value="F:N-acetylglucosaminyldiphosphodolichol N-acetylglucosaminyltransferase activity"/>
    <property type="evidence" value="ECO:0007669"/>
    <property type="project" value="UniProtKB-EC"/>
</dbReference>
<evidence type="ECO:0000256" key="2">
    <source>
        <dbReference type="ARBA" id="ARBA00012614"/>
    </source>
</evidence>
<feature type="domain" description="Glycosyl transferase family 28 C-terminal" evidence="8">
    <location>
        <begin position="13"/>
        <end position="171"/>
    </location>
</feature>
<evidence type="ECO:0000259" key="8">
    <source>
        <dbReference type="Pfam" id="PF04101"/>
    </source>
</evidence>
<comment type="caution">
    <text evidence="9">The sequence shown here is derived from an EMBL/GenBank/DDBJ whole genome shotgun (WGS) entry which is preliminary data.</text>
</comment>
<comment type="function">
    <text evidence="4 7">Involved in protein N-glycosylation. Essential for the second step of the dolichol-linked oligosaccharide pathway.</text>
</comment>
<dbReference type="PANTHER" id="PTHR47043:SF1">
    <property type="entry name" value="UDP-N-ACETYLGLUCOSAMINE TRANSFERASE SUBUNIT ALG13"/>
    <property type="match status" value="1"/>
</dbReference>
<dbReference type="Proteomes" id="UP000698800">
    <property type="component" value="Unassembled WGS sequence"/>
</dbReference>
<dbReference type="Gene3D" id="3.40.50.2000">
    <property type="entry name" value="Glycogen Phosphorylase B"/>
    <property type="match status" value="1"/>
</dbReference>